<dbReference type="InterPro" id="IPR004556">
    <property type="entry name" value="HemK-like"/>
</dbReference>
<keyword evidence="1 5" id="KW-0489">Methyltransferase</keyword>
<keyword evidence="2 5" id="KW-0808">Transferase</keyword>
<feature type="binding site" evidence="5">
    <location>
        <position position="203"/>
    </location>
    <ligand>
        <name>S-adenosyl-L-methionine</name>
        <dbReference type="ChEBI" id="CHEBI:59789"/>
    </ligand>
</feature>
<keyword evidence="9" id="KW-1185">Reference proteome</keyword>
<feature type="binding site" evidence="5">
    <location>
        <begin position="134"/>
        <end position="138"/>
    </location>
    <ligand>
        <name>S-adenosyl-L-methionine</name>
        <dbReference type="ChEBI" id="CHEBI:59789"/>
    </ligand>
</feature>
<dbReference type="NCBIfam" id="TIGR00536">
    <property type="entry name" value="hemK_fam"/>
    <property type="match status" value="1"/>
</dbReference>
<protein>
    <recommendedName>
        <fullName evidence="5">Release factor glutamine methyltransferase</fullName>
        <shortName evidence="5">RF MTase</shortName>
        <ecNumber evidence="5">2.1.1.297</ecNumber>
    </recommendedName>
    <alternativeName>
        <fullName evidence="5">N5-glutamine methyltransferase PrmC</fullName>
    </alternativeName>
    <alternativeName>
        <fullName evidence="5">Protein-(glutamine-N5) MTase PrmC</fullName>
    </alternativeName>
    <alternativeName>
        <fullName evidence="5">Protein-glutamine N-methyltransferase PrmC</fullName>
    </alternativeName>
</protein>
<dbReference type="InterPro" id="IPR002052">
    <property type="entry name" value="DNA_methylase_N6_adenine_CS"/>
</dbReference>
<dbReference type="Gene3D" id="3.40.50.150">
    <property type="entry name" value="Vaccinia Virus protein VP39"/>
    <property type="match status" value="1"/>
</dbReference>
<dbReference type="PROSITE" id="PS00092">
    <property type="entry name" value="N6_MTASE"/>
    <property type="match status" value="1"/>
</dbReference>
<evidence type="ECO:0000313" key="9">
    <source>
        <dbReference type="Proteomes" id="UP001165427"/>
    </source>
</evidence>
<dbReference type="GO" id="GO:0003676">
    <property type="term" value="F:nucleic acid binding"/>
    <property type="evidence" value="ECO:0007669"/>
    <property type="project" value="InterPro"/>
</dbReference>
<dbReference type="InterPro" id="IPR050320">
    <property type="entry name" value="N5-glutamine_MTase"/>
</dbReference>
<dbReference type="Gene3D" id="1.10.8.10">
    <property type="entry name" value="DNA helicase RuvA subunit, C-terminal domain"/>
    <property type="match status" value="1"/>
</dbReference>
<evidence type="ECO:0000256" key="4">
    <source>
        <dbReference type="ARBA" id="ARBA00048391"/>
    </source>
</evidence>
<keyword evidence="3 5" id="KW-0949">S-adenosyl-L-methionine</keyword>
<feature type="binding site" evidence="5">
    <location>
        <position position="186"/>
    </location>
    <ligand>
        <name>S-adenosyl-L-methionine</name>
        <dbReference type="ChEBI" id="CHEBI:59789"/>
    </ligand>
</feature>
<evidence type="ECO:0000256" key="1">
    <source>
        <dbReference type="ARBA" id="ARBA00022603"/>
    </source>
</evidence>
<evidence type="ECO:0000256" key="3">
    <source>
        <dbReference type="ARBA" id="ARBA00022691"/>
    </source>
</evidence>
<dbReference type="EC" id="2.1.1.297" evidence="5"/>
<dbReference type="PANTHER" id="PTHR18895:SF74">
    <property type="entry name" value="MTRF1L RELEASE FACTOR GLUTAMINE METHYLTRANSFERASE"/>
    <property type="match status" value="1"/>
</dbReference>
<evidence type="ECO:0000256" key="2">
    <source>
        <dbReference type="ARBA" id="ARBA00022679"/>
    </source>
</evidence>
<sequence>MPTDPPPAGPPWTVIGVLEWTAAYFKRHQLDHARGDADLLLAHVLGCRRIDLYLRHDQPLNEAELARFKLLVQRRAGREPVAYILGEKEFWSLPLTVTHDVLIPRPDTECLVEQALAFLPEVAGDAPHRVLDLGVGSGAITVALAHERPIHRFWASDASLRALRVARANARRHHVDHLIHFFAGRWLDPVAPDGQGFDLIVSNPPYVRRDEIARLAPEIRDYEPMAALDGGPQGVSEVADIIAAAPAHMRPGARLLLEIGFDQRPAVEALAQKSGAYDRIDFHKDYAGHYRVAQMRRRG</sequence>
<dbReference type="EMBL" id="JALJRB010000004">
    <property type="protein sequence ID" value="MCJ8500018.1"/>
    <property type="molecule type" value="Genomic_DNA"/>
</dbReference>
<dbReference type="HAMAP" id="MF_02126">
    <property type="entry name" value="RF_methyltr_PrmC"/>
    <property type="match status" value="1"/>
</dbReference>
<dbReference type="InterPro" id="IPR019874">
    <property type="entry name" value="RF_methyltr_PrmC"/>
</dbReference>
<gene>
    <name evidence="5 8" type="primary">prmC</name>
    <name evidence="8" type="ORF">MRX98_05490</name>
</gene>
<dbReference type="GO" id="GO:0032259">
    <property type="term" value="P:methylation"/>
    <property type="evidence" value="ECO:0007669"/>
    <property type="project" value="UniProtKB-KW"/>
</dbReference>
<comment type="catalytic activity">
    <reaction evidence="4 5">
        <text>L-glutaminyl-[peptide chain release factor] + S-adenosyl-L-methionine = N(5)-methyl-L-glutaminyl-[peptide chain release factor] + S-adenosyl-L-homocysteine + H(+)</text>
        <dbReference type="Rhea" id="RHEA:42896"/>
        <dbReference type="Rhea" id="RHEA-COMP:10271"/>
        <dbReference type="Rhea" id="RHEA-COMP:10272"/>
        <dbReference type="ChEBI" id="CHEBI:15378"/>
        <dbReference type="ChEBI" id="CHEBI:30011"/>
        <dbReference type="ChEBI" id="CHEBI:57856"/>
        <dbReference type="ChEBI" id="CHEBI:59789"/>
        <dbReference type="ChEBI" id="CHEBI:61891"/>
        <dbReference type="EC" id="2.1.1.297"/>
    </reaction>
</comment>
<dbReference type="AlphaFoldDB" id="A0AA41R6J9"/>
<dbReference type="InterPro" id="IPR040758">
    <property type="entry name" value="PrmC_N"/>
</dbReference>
<feature type="binding site" evidence="5">
    <location>
        <position position="157"/>
    </location>
    <ligand>
        <name>S-adenosyl-L-methionine</name>
        <dbReference type="ChEBI" id="CHEBI:59789"/>
    </ligand>
</feature>
<evidence type="ECO:0000256" key="5">
    <source>
        <dbReference type="HAMAP-Rule" id="MF_02126"/>
    </source>
</evidence>
<accession>A0AA41R6J9</accession>
<dbReference type="Pfam" id="PF17827">
    <property type="entry name" value="PrmC_N"/>
    <property type="match status" value="1"/>
</dbReference>
<name>A0AA41R6J9_9BACT</name>
<feature type="domain" description="Methyltransferase small" evidence="6">
    <location>
        <begin position="124"/>
        <end position="211"/>
    </location>
</feature>
<evidence type="ECO:0000313" key="8">
    <source>
        <dbReference type="EMBL" id="MCJ8500018.1"/>
    </source>
</evidence>
<reference evidence="8" key="1">
    <citation type="submission" date="2022-04" db="EMBL/GenBank/DDBJ databases">
        <title>Desulfatitalea alkaliphila sp. nov., a novel anaerobic sulfate-reducing bacterium isolated from terrestrial mud volcano, Taman Peninsula, Russia.</title>
        <authorList>
            <person name="Khomyakova M.A."/>
            <person name="Merkel A.Y."/>
            <person name="Slobodkin A.I."/>
        </authorList>
    </citation>
    <scope>NUCLEOTIDE SEQUENCE</scope>
    <source>
        <strain evidence="8">M08but</strain>
    </source>
</reference>
<comment type="function">
    <text evidence="5">Methylates the class 1 translation termination release factors RF1/PrfA and RF2/PrfB on the glutamine residue of the universally conserved GGQ motif.</text>
</comment>
<dbReference type="GO" id="GO:0102559">
    <property type="term" value="F:peptide chain release factor N(5)-glutamine methyltransferase activity"/>
    <property type="evidence" value="ECO:0007669"/>
    <property type="project" value="UniProtKB-EC"/>
</dbReference>
<feature type="binding site" evidence="5">
    <location>
        <begin position="203"/>
        <end position="206"/>
    </location>
    <ligand>
        <name>substrate</name>
    </ligand>
</feature>
<comment type="caution">
    <text evidence="8">The sequence shown here is derived from an EMBL/GenBank/DDBJ whole genome shotgun (WGS) entry which is preliminary data.</text>
</comment>
<organism evidence="8 9">
    <name type="scientific">Desulfatitalea alkaliphila</name>
    <dbReference type="NCBI Taxonomy" id="2929485"/>
    <lineage>
        <taxon>Bacteria</taxon>
        <taxon>Pseudomonadati</taxon>
        <taxon>Thermodesulfobacteriota</taxon>
        <taxon>Desulfobacteria</taxon>
        <taxon>Desulfobacterales</taxon>
        <taxon>Desulfosarcinaceae</taxon>
        <taxon>Desulfatitalea</taxon>
    </lineage>
</organism>
<dbReference type="Proteomes" id="UP001165427">
    <property type="component" value="Unassembled WGS sequence"/>
</dbReference>
<dbReference type="CDD" id="cd02440">
    <property type="entry name" value="AdoMet_MTases"/>
    <property type="match status" value="1"/>
</dbReference>
<proteinExistence type="inferred from homology"/>
<feature type="domain" description="Release factor glutamine methyltransferase N-terminal" evidence="7">
    <location>
        <begin position="17"/>
        <end position="86"/>
    </location>
</feature>
<comment type="similarity">
    <text evidence="5">Belongs to the protein N5-glutamine methyltransferase family. PrmC subfamily.</text>
</comment>
<dbReference type="NCBIfam" id="TIGR03534">
    <property type="entry name" value="RF_mod_PrmC"/>
    <property type="match status" value="1"/>
</dbReference>
<dbReference type="PANTHER" id="PTHR18895">
    <property type="entry name" value="HEMK METHYLTRANSFERASE"/>
    <property type="match status" value="1"/>
</dbReference>
<evidence type="ECO:0000259" key="6">
    <source>
        <dbReference type="Pfam" id="PF05175"/>
    </source>
</evidence>
<dbReference type="InterPro" id="IPR007848">
    <property type="entry name" value="Small_mtfrase_dom"/>
</dbReference>
<evidence type="ECO:0000259" key="7">
    <source>
        <dbReference type="Pfam" id="PF17827"/>
    </source>
</evidence>
<dbReference type="Pfam" id="PF05175">
    <property type="entry name" value="MTS"/>
    <property type="match status" value="1"/>
</dbReference>
<dbReference type="SUPFAM" id="SSF53335">
    <property type="entry name" value="S-adenosyl-L-methionine-dependent methyltransferases"/>
    <property type="match status" value="1"/>
</dbReference>
<dbReference type="InterPro" id="IPR029063">
    <property type="entry name" value="SAM-dependent_MTases_sf"/>
</dbReference>
<dbReference type="RefSeq" id="WP_246903747.1">
    <property type="nucleotide sequence ID" value="NZ_JALJRB010000004.1"/>
</dbReference>